<proteinExistence type="predicted"/>
<keyword evidence="1" id="KW-0418">Kinase</keyword>
<keyword evidence="1" id="KW-0808">Transferase</keyword>
<dbReference type="AlphaFoldDB" id="A0A1V5ZQ17"/>
<reference evidence="1" key="1">
    <citation type="submission" date="2017-02" db="EMBL/GenBank/DDBJ databases">
        <title>Delving into the versatile metabolic prowess of the omnipresent phylum Bacteroidetes.</title>
        <authorList>
            <person name="Nobu M.K."/>
            <person name="Mei R."/>
            <person name="Narihiro T."/>
            <person name="Kuroda K."/>
            <person name="Liu W.-T."/>
        </authorList>
    </citation>
    <scope>NUCLEOTIDE SEQUENCE</scope>
    <source>
        <strain evidence="1">ADurb.Bin160</strain>
    </source>
</reference>
<accession>A0A1V5ZQ17</accession>
<dbReference type="Gene3D" id="3.30.470.20">
    <property type="entry name" value="ATP-grasp fold, B domain"/>
    <property type="match status" value="1"/>
</dbReference>
<keyword evidence="1" id="KW-0670">Pyruvate</keyword>
<evidence type="ECO:0000313" key="1">
    <source>
        <dbReference type="EMBL" id="OQB42176.1"/>
    </source>
</evidence>
<name>A0A1V5ZQ17_9BACT</name>
<protein>
    <submittedName>
        <fullName evidence="1">Pyruvate, phosphate dikinase</fullName>
        <ecNumber evidence="1">2.7.9.1</ecNumber>
    </submittedName>
</protein>
<dbReference type="GO" id="GO:0050242">
    <property type="term" value="F:pyruvate, phosphate dikinase activity"/>
    <property type="evidence" value="ECO:0007669"/>
    <property type="project" value="UniProtKB-EC"/>
</dbReference>
<dbReference type="GO" id="GO:0016301">
    <property type="term" value="F:kinase activity"/>
    <property type="evidence" value="ECO:0007669"/>
    <property type="project" value="UniProtKB-KW"/>
</dbReference>
<dbReference type="EMBL" id="MWDB01000005">
    <property type="protein sequence ID" value="OQB42176.1"/>
    <property type="molecule type" value="Genomic_DNA"/>
</dbReference>
<dbReference type="SUPFAM" id="SSF56059">
    <property type="entry name" value="Glutathione synthetase ATP-binding domain-like"/>
    <property type="match status" value="1"/>
</dbReference>
<gene>
    <name evidence="1" type="primary">ppdK_3</name>
    <name evidence="1" type="ORF">BWY04_00397</name>
</gene>
<dbReference type="Proteomes" id="UP000485621">
    <property type="component" value="Unassembled WGS sequence"/>
</dbReference>
<comment type="caution">
    <text evidence="1">The sequence shown here is derived from an EMBL/GenBank/DDBJ whole genome shotgun (WGS) entry which is preliminary data.</text>
</comment>
<organism evidence="1">
    <name type="scientific">candidate division CPR1 bacterium ADurb.Bin160</name>
    <dbReference type="NCBI Taxonomy" id="1852826"/>
    <lineage>
        <taxon>Bacteria</taxon>
        <taxon>candidate division CPR1</taxon>
    </lineage>
</organism>
<dbReference type="EC" id="2.7.9.1" evidence="1"/>
<sequence length="31" mass="3902">MPECYKELVDIYHLLEKHYKDMQDLEFTIQE</sequence>